<evidence type="ECO:0000256" key="2">
    <source>
        <dbReference type="SAM" id="MobiDB-lite"/>
    </source>
</evidence>
<dbReference type="PANTHER" id="PTHR21523:SF37">
    <property type="entry name" value="MLT-TEN (MLT-10) RELATED"/>
    <property type="match status" value="1"/>
</dbReference>
<keyword evidence="1" id="KW-0175">Coiled coil</keyword>
<feature type="signal peptide" evidence="3">
    <location>
        <begin position="1"/>
        <end position="23"/>
    </location>
</feature>
<feature type="coiled-coil region" evidence="1">
    <location>
        <begin position="208"/>
        <end position="235"/>
    </location>
</feature>
<protein>
    <submittedName>
        <fullName evidence="4">Uncharacterized protein</fullName>
    </submittedName>
</protein>
<sequence>MSSRPLLPTLVAFACIFAAQVSSNQNDQPAVISNVAVKRGRHLEVDLNETATEELLDKWMSQAVSGLMAAFASRRLEHVDEDAREALRICSKAALDVPAHARCVVKLMDAQKKVIKVQKEHPHAELKRKPEKKKEDVEWVGGFGMARAKRETHFEKLKPKIVNRPSYTLKSASDGTIMTKVARSLSKTVRAIKNKDRPEGWREAVGRVKKLGDTAKQEKKKRDAMKKRLKQMIDNTPPDLIDPRKPIALQEVCGPLSDCDGHAELEAEQACAKADPPTYRPQSFSKPDPTLPERVLKHKKIEAW</sequence>
<feature type="chain" id="PRO_5035844360" evidence="3">
    <location>
        <begin position="24"/>
        <end position="304"/>
    </location>
</feature>
<evidence type="ECO:0000313" key="4">
    <source>
        <dbReference type="EMBL" id="CAD6199640.1"/>
    </source>
</evidence>
<comment type="caution">
    <text evidence="4">The sequence shown here is derived from an EMBL/GenBank/DDBJ whole genome shotgun (WGS) entry which is preliminary data.</text>
</comment>
<accession>A0A8S1HWU3</accession>
<dbReference type="InterPro" id="IPR006954">
    <property type="entry name" value="Mlt-10-like"/>
</dbReference>
<organism evidence="4 5">
    <name type="scientific">Caenorhabditis auriculariae</name>
    <dbReference type="NCBI Taxonomy" id="2777116"/>
    <lineage>
        <taxon>Eukaryota</taxon>
        <taxon>Metazoa</taxon>
        <taxon>Ecdysozoa</taxon>
        <taxon>Nematoda</taxon>
        <taxon>Chromadorea</taxon>
        <taxon>Rhabditida</taxon>
        <taxon>Rhabditina</taxon>
        <taxon>Rhabditomorpha</taxon>
        <taxon>Rhabditoidea</taxon>
        <taxon>Rhabditidae</taxon>
        <taxon>Peloderinae</taxon>
        <taxon>Caenorhabditis</taxon>
    </lineage>
</organism>
<dbReference type="Pfam" id="PF04870">
    <property type="entry name" value="Moulting_cycle"/>
    <property type="match status" value="1"/>
</dbReference>
<feature type="region of interest" description="Disordered" evidence="2">
    <location>
        <begin position="270"/>
        <end position="293"/>
    </location>
</feature>
<dbReference type="PANTHER" id="PTHR21523">
    <property type="match status" value="1"/>
</dbReference>
<dbReference type="PROSITE" id="PS51257">
    <property type="entry name" value="PROKAR_LIPOPROTEIN"/>
    <property type="match status" value="1"/>
</dbReference>
<proteinExistence type="predicted"/>
<evidence type="ECO:0000313" key="5">
    <source>
        <dbReference type="Proteomes" id="UP000835052"/>
    </source>
</evidence>
<dbReference type="AlphaFoldDB" id="A0A8S1HWU3"/>
<dbReference type="Proteomes" id="UP000835052">
    <property type="component" value="Unassembled WGS sequence"/>
</dbReference>
<keyword evidence="5" id="KW-1185">Reference proteome</keyword>
<gene>
    <name evidence="4" type="ORF">CAUJ_LOCUS15541</name>
</gene>
<dbReference type="EMBL" id="CAJGYM010000190">
    <property type="protein sequence ID" value="CAD6199640.1"/>
    <property type="molecule type" value="Genomic_DNA"/>
</dbReference>
<evidence type="ECO:0000256" key="3">
    <source>
        <dbReference type="SAM" id="SignalP"/>
    </source>
</evidence>
<name>A0A8S1HWU3_9PELO</name>
<dbReference type="OrthoDB" id="5810331at2759"/>
<evidence type="ECO:0000256" key="1">
    <source>
        <dbReference type="SAM" id="Coils"/>
    </source>
</evidence>
<reference evidence="4" key="1">
    <citation type="submission" date="2020-10" db="EMBL/GenBank/DDBJ databases">
        <authorList>
            <person name="Kikuchi T."/>
        </authorList>
    </citation>
    <scope>NUCLEOTIDE SEQUENCE</scope>
    <source>
        <strain evidence="4">NKZ352</strain>
    </source>
</reference>
<keyword evidence="3" id="KW-0732">Signal</keyword>